<dbReference type="Proteomes" id="UP000634206">
    <property type="component" value="Unassembled WGS sequence"/>
</dbReference>
<reference evidence="8" key="1">
    <citation type="submission" date="2021-01" db="EMBL/GenBank/DDBJ databases">
        <title>Modified the classification status of verrucomicrobia.</title>
        <authorList>
            <person name="Feng X."/>
        </authorList>
    </citation>
    <scope>NUCLEOTIDE SEQUENCE</scope>
    <source>
        <strain evidence="8">5K15</strain>
    </source>
</reference>
<comment type="caution">
    <text evidence="8">The sequence shown here is derived from an EMBL/GenBank/DDBJ whole genome shotgun (WGS) entry which is preliminary data.</text>
</comment>
<accession>A0AAE2VCB3</accession>
<evidence type="ECO:0000313" key="9">
    <source>
        <dbReference type="Proteomes" id="UP000634206"/>
    </source>
</evidence>
<gene>
    <name evidence="8" type="primary">rmuC</name>
    <name evidence="8" type="ORF">JIN83_10875</name>
</gene>
<keyword evidence="9" id="KW-1185">Reference proteome</keyword>
<keyword evidence="7" id="KW-0812">Transmembrane</keyword>
<dbReference type="EMBL" id="JAENIG010000006">
    <property type="protein sequence ID" value="MBK1855465.1"/>
    <property type="molecule type" value="Genomic_DNA"/>
</dbReference>
<dbReference type="GO" id="GO:0006310">
    <property type="term" value="P:DNA recombination"/>
    <property type="evidence" value="ECO:0007669"/>
    <property type="project" value="UniProtKB-KW"/>
</dbReference>
<protein>
    <submittedName>
        <fullName evidence="8">DNA recombination protein RmuC</fullName>
    </submittedName>
</protein>
<proteinExistence type="inferred from homology"/>
<dbReference type="PANTHER" id="PTHR30563">
    <property type="entry name" value="DNA RECOMBINATION PROTEIN RMUC"/>
    <property type="match status" value="1"/>
</dbReference>
<dbReference type="InterPro" id="IPR003798">
    <property type="entry name" value="DNA_recombination_RmuC"/>
</dbReference>
<feature type="transmembrane region" description="Helical" evidence="7">
    <location>
        <begin position="6"/>
        <end position="26"/>
    </location>
</feature>
<dbReference type="AlphaFoldDB" id="A0AAE2VCB3"/>
<dbReference type="RefSeq" id="WP_309490077.1">
    <property type="nucleotide sequence ID" value="NZ_JAENIG010000006.1"/>
</dbReference>
<evidence type="ECO:0000256" key="7">
    <source>
        <dbReference type="SAM" id="Phobius"/>
    </source>
</evidence>
<keyword evidence="7" id="KW-1133">Transmembrane helix</keyword>
<name>A0AAE2VCB3_9BACT</name>
<keyword evidence="3 5" id="KW-0175">Coiled coil</keyword>
<feature type="compositionally biased region" description="Polar residues" evidence="6">
    <location>
        <begin position="490"/>
        <end position="502"/>
    </location>
</feature>
<comment type="similarity">
    <text evidence="2">Belongs to the RmuC family.</text>
</comment>
<sequence length="514" mass="56733">MITPELLPYITTGVGLLTGFIITWLLMNAKVKSQASVAAEKLLSSSEKNQQLIHDLETLRKKYDDLQVVESALRQTGTELEVRLKEEKKAADEKQAMLEKAEARLTDTFKALSADALKSTQDQFLSMAKNSLKVQQQEASSELEKRKTAVEQLVKPISQTLEKVQNQISESEKMREGDKQALKQQIVHITEANLGLQKETSKLVKALRQPTGRGQWGEMQLRRVVEMAGMQEHCDFETQTTTTNDEGKRLRPDLIVKLPGGQQIVVDSKAPMDAYLDGIEADDDDQRATAMARHAAQVRNHIQQLSSKRYQDQFATTPEFVVLFLPSEAFFSAALAEDSTLIEQGVDQGVILATPTTLIALLRAVSFGWRQEALAQNAREISAVGRELYTRLGAFAGHVQKLGRSLNSAVGDYNKTVGSLETRILTGARKFEALGASPESSQIEVVEGLESVPREIRSDLPVYENPEIPSGEDFAIANSDHQDKAFGFQGFTSPGDSNQPDPSSAADDLRSAFE</sequence>
<dbReference type="PANTHER" id="PTHR30563:SF0">
    <property type="entry name" value="DNA RECOMBINATION PROTEIN RMUC"/>
    <property type="match status" value="1"/>
</dbReference>
<organism evidence="8 9">
    <name type="scientific">Oceaniferula flava</name>
    <dbReference type="NCBI Taxonomy" id="2800421"/>
    <lineage>
        <taxon>Bacteria</taxon>
        <taxon>Pseudomonadati</taxon>
        <taxon>Verrucomicrobiota</taxon>
        <taxon>Verrucomicrobiia</taxon>
        <taxon>Verrucomicrobiales</taxon>
        <taxon>Verrucomicrobiaceae</taxon>
        <taxon>Oceaniferula</taxon>
    </lineage>
</organism>
<evidence type="ECO:0000256" key="4">
    <source>
        <dbReference type="ARBA" id="ARBA00023172"/>
    </source>
</evidence>
<feature type="coiled-coil region" evidence="5">
    <location>
        <begin position="49"/>
        <end position="104"/>
    </location>
</feature>
<feature type="region of interest" description="Disordered" evidence="6">
    <location>
        <begin position="485"/>
        <end position="514"/>
    </location>
</feature>
<keyword evidence="7" id="KW-0472">Membrane</keyword>
<evidence type="ECO:0000256" key="5">
    <source>
        <dbReference type="SAM" id="Coils"/>
    </source>
</evidence>
<evidence type="ECO:0000256" key="3">
    <source>
        <dbReference type="ARBA" id="ARBA00023054"/>
    </source>
</evidence>
<keyword evidence="4" id="KW-0233">DNA recombination</keyword>
<evidence type="ECO:0000256" key="2">
    <source>
        <dbReference type="ARBA" id="ARBA00009840"/>
    </source>
</evidence>
<evidence type="ECO:0000313" key="8">
    <source>
        <dbReference type="EMBL" id="MBK1855465.1"/>
    </source>
</evidence>
<evidence type="ECO:0000256" key="1">
    <source>
        <dbReference type="ARBA" id="ARBA00003416"/>
    </source>
</evidence>
<comment type="function">
    <text evidence="1">Involved in DNA recombination.</text>
</comment>
<evidence type="ECO:0000256" key="6">
    <source>
        <dbReference type="SAM" id="MobiDB-lite"/>
    </source>
</evidence>
<dbReference type="Pfam" id="PF02646">
    <property type="entry name" value="RmuC"/>
    <property type="match status" value="1"/>
</dbReference>